<protein>
    <recommendedName>
        <fullName evidence="7">Endo-1,4-beta-glucanase</fullName>
    </recommendedName>
</protein>
<organism evidence="5 6">
    <name type="scientific">Xylanibacillus composti</name>
    <dbReference type="NCBI Taxonomy" id="1572762"/>
    <lineage>
        <taxon>Bacteria</taxon>
        <taxon>Bacillati</taxon>
        <taxon>Bacillota</taxon>
        <taxon>Bacilli</taxon>
        <taxon>Bacillales</taxon>
        <taxon>Paenibacillaceae</taxon>
        <taxon>Xylanibacillus</taxon>
    </lineage>
</organism>
<evidence type="ECO:0000313" key="5">
    <source>
        <dbReference type="EMBL" id="GIQ69056.1"/>
    </source>
</evidence>
<name>A0A8J4H3U8_9BACL</name>
<evidence type="ECO:0000313" key="6">
    <source>
        <dbReference type="Proteomes" id="UP000677918"/>
    </source>
</evidence>
<proteinExistence type="predicted"/>
<dbReference type="Gene3D" id="2.60.40.1180">
    <property type="entry name" value="Golgi alpha-mannosidase II"/>
    <property type="match status" value="1"/>
</dbReference>
<keyword evidence="6" id="KW-1185">Reference proteome</keyword>
<dbReference type="InterPro" id="IPR001956">
    <property type="entry name" value="CBM3"/>
</dbReference>
<dbReference type="SUPFAM" id="SSF51011">
    <property type="entry name" value="Glycosyl hydrolase domain"/>
    <property type="match status" value="1"/>
</dbReference>
<reference evidence="5" key="1">
    <citation type="submission" date="2021-04" db="EMBL/GenBank/DDBJ databases">
        <title>Draft genome sequence of Xylanibacillus composti strain K13.</title>
        <authorList>
            <person name="Uke A."/>
            <person name="Chhe C."/>
            <person name="Baramee S."/>
            <person name="Kosugi A."/>
        </authorList>
    </citation>
    <scope>NUCLEOTIDE SEQUENCE</scope>
    <source>
        <strain evidence="5">K13</strain>
    </source>
</reference>
<dbReference type="InterPro" id="IPR036966">
    <property type="entry name" value="CBM3_sf"/>
</dbReference>
<gene>
    <name evidence="5" type="ORF">XYCOK13_18800</name>
</gene>
<dbReference type="SUPFAM" id="SSF49265">
    <property type="entry name" value="Fibronectin type III"/>
    <property type="match status" value="1"/>
</dbReference>
<evidence type="ECO:0000259" key="4">
    <source>
        <dbReference type="PROSITE" id="PS51172"/>
    </source>
</evidence>
<dbReference type="Pfam" id="PF00041">
    <property type="entry name" value="fn3"/>
    <property type="match status" value="1"/>
</dbReference>
<dbReference type="InterPro" id="IPR017853">
    <property type="entry name" value="GH"/>
</dbReference>
<dbReference type="PROSITE" id="PS50853">
    <property type="entry name" value="FN3"/>
    <property type="match status" value="1"/>
</dbReference>
<feature type="region of interest" description="Disordered" evidence="1">
    <location>
        <begin position="632"/>
        <end position="653"/>
    </location>
</feature>
<feature type="domain" description="Fibronectin type-III" evidence="3">
    <location>
        <begin position="557"/>
        <end position="648"/>
    </location>
</feature>
<feature type="domain" description="CBM3" evidence="4">
    <location>
        <begin position="650"/>
        <end position="793"/>
    </location>
</feature>
<keyword evidence="2" id="KW-0732">Signal</keyword>
<dbReference type="SUPFAM" id="SSF49384">
    <property type="entry name" value="Carbohydrate-binding domain"/>
    <property type="match status" value="1"/>
</dbReference>
<feature type="compositionally biased region" description="Polar residues" evidence="1">
    <location>
        <begin position="632"/>
        <end position="651"/>
    </location>
</feature>
<dbReference type="InterPro" id="IPR013780">
    <property type="entry name" value="Glyco_hydro_b"/>
</dbReference>
<dbReference type="Pfam" id="PF12891">
    <property type="entry name" value="Glyco_hydro_44"/>
    <property type="match status" value="1"/>
</dbReference>
<dbReference type="InterPro" id="IPR013783">
    <property type="entry name" value="Ig-like_fold"/>
</dbReference>
<dbReference type="InterPro" id="IPR024745">
    <property type="entry name" value="GH44_cat"/>
</dbReference>
<dbReference type="SUPFAM" id="SSF51445">
    <property type="entry name" value="(Trans)glycosidases"/>
    <property type="match status" value="1"/>
</dbReference>
<dbReference type="AlphaFoldDB" id="A0A8J4H3U8"/>
<dbReference type="Pfam" id="PF00942">
    <property type="entry name" value="CBM_3"/>
    <property type="match status" value="1"/>
</dbReference>
<evidence type="ECO:0008006" key="7">
    <source>
        <dbReference type="Google" id="ProtNLM"/>
    </source>
</evidence>
<dbReference type="SMART" id="SM00060">
    <property type="entry name" value="FN3"/>
    <property type="match status" value="1"/>
</dbReference>
<dbReference type="PROSITE" id="PS51172">
    <property type="entry name" value="CBM3"/>
    <property type="match status" value="1"/>
</dbReference>
<dbReference type="EMBL" id="BOVK01000023">
    <property type="protein sequence ID" value="GIQ69056.1"/>
    <property type="molecule type" value="Genomic_DNA"/>
</dbReference>
<dbReference type="RefSeq" id="WP_244865092.1">
    <property type="nucleotide sequence ID" value="NZ_BOVK01000023.1"/>
</dbReference>
<dbReference type="GO" id="GO:0030248">
    <property type="term" value="F:cellulose binding"/>
    <property type="evidence" value="ECO:0007669"/>
    <property type="project" value="InterPro"/>
</dbReference>
<evidence type="ECO:0000259" key="3">
    <source>
        <dbReference type="PROSITE" id="PS50853"/>
    </source>
</evidence>
<feature type="signal peptide" evidence="2">
    <location>
        <begin position="1"/>
        <end position="36"/>
    </location>
</feature>
<comment type="caution">
    <text evidence="5">The sequence shown here is derived from an EMBL/GenBank/DDBJ whole genome shotgun (WGS) entry which is preliminary data.</text>
</comment>
<evidence type="ECO:0000256" key="2">
    <source>
        <dbReference type="SAM" id="SignalP"/>
    </source>
</evidence>
<evidence type="ECO:0000256" key="1">
    <source>
        <dbReference type="SAM" id="MobiDB-lite"/>
    </source>
</evidence>
<dbReference type="CDD" id="cd00063">
    <property type="entry name" value="FN3"/>
    <property type="match status" value="1"/>
</dbReference>
<dbReference type="SMART" id="SM01067">
    <property type="entry name" value="CBM_3"/>
    <property type="match status" value="1"/>
</dbReference>
<dbReference type="GO" id="GO:0005975">
    <property type="term" value="P:carbohydrate metabolic process"/>
    <property type="evidence" value="ECO:0007669"/>
    <property type="project" value="InterPro"/>
</dbReference>
<dbReference type="Proteomes" id="UP000677918">
    <property type="component" value="Unassembled WGS sequence"/>
</dbReference>
<sequence length="793" mass="86800">MSMFMQKRKGRNLLSALTIGAMLGVVLVAPSEAAEAAPLPVSIQVHTNEDRQEISPYIYGTNASASLTGNEGFTARRLGGNRMTGYNWENNASNAGSDWLHQSDEYLCSEFALSPSECEIPGKVQSTFHDQSLAQGAYTVLTLPMAGYVARDKAGPVDVSETAPSARWDQIEFAKQAPFQLQPDLNDGVVYMDEFVNFMVHHYGDAQSSTGVKGYSLDNEPGLWSHTHARIHPDPVGAVELVDRSVGMAKAVKAVDPHAEIFGGVFYGFNAYYSLQDAPDWAAVKGSYNWYVDYYLDQLKQASQDEGQRLLDVLDVHWYPEAQGGGQRITFSGVGNVETQKARLQAPRTLWDPTYVEDSWIAQYFSDYLPILPRLKQSIDQYYPGTKLAITEFSYGGEGHISGGLALADALGIFGKYGVYMANFWRLEADTSYVSAAYQLYRNYDGDDSTFGDISVRSATSDIENSSVHASVTEETGKLHLIVMNKNTDTPLQADFTIAGNQQYNAGSVYGFDSSSSELFEAAPIAQISNNEFSYTIPPLTAYHIVLSADSEEPGEVPAAPVNLIAEAGDNEVTLHWSASDGASSYTVKRSMDGGNTFELLAANVIATTYTDASAINGTTYHYVVSAVNQAGESPNSNPASATPTDSSGSSGELVLQYREADRDPTNNQIKAHFNIKNTGSETVELEDLKIRYYFSKEGAAAMNSWIDWAQVGGHNIERDFTDAYVELTFKPGTGSLAAGGQSGEIQLRMSKADWTNFDETNDYSYDPAKTSFEDWDKVTLYLHDKLVWGIEP</sequence>
<feature type="chain" id="PRO_5035171237" description="Endo-1,4-beta-glucanase" evidence="2">
    <location>
        <begin position="37"/>
        <end position="793"/>
    </location>
</feature>
<accession>A0A8J4H3U8</accession>
<dbReference type="InterPro" id="IPR008965">
    <property type="entry name" value="CBM2/CBM3_carb-bd_dom_sf"/>
</dbReference>
<dbReference type="Gene3D" id="2.60.40.710">
    <property type="entry name" value="Endoglucanase-like"/>
    <property type="match status" value="1"/>
</dbReference>
<dbReference type="Gene3D" id="2.60.40.10">
    <property type="entry name" value="Immunoglobulins"/>
    <property type="match status" value="1"/>
</dbReference>
<dbReference type="Gene3D" id="3.20.20.80">
    <property type="entry name" value="Glycosidases"/>
    <property type="match status" value="1"/>
</dbReference>
<dbReference type="InterPro" id="IPR036116">
    <property type="entry name" value="FN3_sf"/>
</dbReference>
<dbReference type="InterPro" id="IPR003961">
    <property type="entry name" value="FN3_dom"/>
</dbReference>